<dbReference type="AlphaFoldDB" id="A0A495PWP1"/>
<dbReference type="OrthoDB" id="9770030at2"/>
<sequence length="111" mass="13217">MKNESKYWSKEELKVYILLLCAKADSVETIEEINMIRSKIDPETFDRLYNEFSCDDEDNCLDKIQSAIAKHEYSNKEIIGLRKEIHAVFLTDKKFNMKERNLDRILDSMLY</sequence>
<evidence type="ECO:0000313" key="1">
    <source>
        <dbReference type="EMBL" id="RKS53169.1"/>
    </source>
</evidence>
<evidence type="ECO:0000313" key="2">
    <source>
        <dbReference type="Proteomes" id="UP000276282"/>
    </source>
</evidence>
<gene>
    <name evidence="1" type="ORF">BC962_1417</name>
</gene>
<dbReference type="Proteomes" id="UP000276282">
    <property type="component" value="Unassembled WGS sequence"/>
</dbReference>
<evidence type="ECO:0008006" key="3">
    <source>
        <dbReference type="Google" id="ProtNLM"/>
    </source>
</evidence>
<proteinExistence type="predicted"/>
<name>A0A495PWP1_9FLAO</name>
<keyword evidence="2" id="KW-1185">Reference proteome</keyword>
<accession>A0A495PWP1</accession>
<dbReference type="EMBL" id="RBLG01000002">
    <property type="protein sequence ID" value="RKS53169.1"/>
    <property type="molecule type" value="Genomic_DNA"/>
</dbReference>
<dbReference type="RefSeq" id="WP_121345231.1">
    <property type="nucleotide sequence ID" value="NZ_RBLG01000002.1"/>
</dbReference>
<comment type="caution">
    <text evidence="1">The sequence shown here is derived from an EMBL/GenBank/DDBJ whole genome shotgun (WGS) entry which is preliminary data.</text>
</comment>
<reference evidence="1 2" key="1">
    <citation type="submission" date="2018-10" db="EMBL/GenBank/DDBJ databases">
        <title>Genomic Encyclopedia of Archaeal and Bacterial Type Strains, Phase II (KMG-II): from individual species to whole genera.</title>
        <authorList>
            <person name="Goeker M."/>
        </authorList>
    </citation>
    <scope>NUCLEOTIDE SEQUENCE [LARGE SCALE GENOMIC DNA]</scope>
    <source>
        <strain evidence="1 2">DSM 19839</strain>
    </source>
</reference>
<organism evidence="1 2">
    <name type="scientific">Gillisia mitskevichiae</name>
    <dbReference type="NCBI Taxonomy" id="270921"/>
    <lineage>
        <taxon>Bacteria</taxon>
        <taxon>Pseudomonadati</taxon>
        <taxon>Bacteroidota</taxon>
        <taxon>Flavobacteriia</taxon>
        <taxon>Flavobacteriales</taxon>
        <taxon>Flavobacteriaceae</taxon>
        <taxon>Gillisia</taxon>
    </lineage>
</organism>
<protein>
    <recommendedName>
        <fullName evidence="3">Tellurite resistance protein TerB</fullName>
    </recommendedName>
</protein>